<feature type="chain" id="PRO_5046592437" evidence="1">
    <location>
        <begin position="21"/>
        <end position="233"/>
    </location>
</feature>
<evidence type="ECO:0000259" key="2">
    <source>
        <dbReference type="PROSITE" id="PS51186"/>
    </source>
</evidence>
<evidence type="ECO:0000313" key="3">
    <source>
        <dbReference type="EMBL" id="MEO3713391.1"/>
    </source>
</evidence>
<name>A0ABV0GE87_9BURK</name>
<dbReference type="Pfam" id="PF13302">
    <property type="entry name" value="Acetyltransf_3"/>
    <property type="match status" value="1"/>
</dbReference>
<reference evidence="3 4" key="1">
    <citation type="submission" date="2024-05" db="EMBL/GenBank/DDBJ databases">
        <title>Roseateles sp. 2.12 16S ribosomal RNA gene Genome sequencing and assembly.</title>
        <authorList>
            <person name="Woo H."/>
        </authorList>
    </citation>
    <scope>NUCLEOTIDE SEQUENCE [LARGE SCALE GENOMIC DNA]</scope>
    <source>
        <strain evidence="3 4">2.12</strain>
    </source>
</reference>
<accession>A0ABV0GE87</accession>
<feature type="signal peptide" evidence="1">
    <location>
        <begin position="1"/>
        <end position="20"/>
    </location>
</feature>
<comment type="caution">
    <text evidence="3">The sequence shown here is derived from an EMBL/GenBank/DDBJ whole genome shotgun (WGS) entry which is preliminary data.</text>
</comment>
<dbReference type="InterPro" id="IPR016181">
    <property type="entry name" value="Acyl_CoA_acyltransferase"/>
</dbReference>
<sequence>MSTAVPAVPAAWAAAPVAAAAPATRAQPGGDFSLGGPASLASLGPAERLTERLWLRAPEAADLPALHEFHADPATHRYNPAGCLHALADMEAELERWLLHWQHHGFGYWLVCRRERPQEVLGVGGIMRKRIDGQQAMNLHFRFRPQAWGQGYAAETSCAALALAFEQLHEAEVLSVVRPANQPARRTLERAGLRLIGAWGDVPGQAASLIYEMNEGCYLEQRAAGHCCKPRDR</sequence>
<dbReference type="InterPro" id="IPR000182">
    <property type="entry name" value="GNAT_dom"/>
</dbReference>
<feature type="domain" description="N-acetyltransferase" evidence="2">
    <location>
        <begin position="53"/>
        <end position="214"/>
    </location>
</feature>
<protein>
    <submittedName>
        <fullName evidence="3">GNAT family N-acetyltransferase</fullName>
    </submittedName>
</protein>
<dbReference type="PROSITE" id="PS51186">
    <property type="entry name" value="GNAT"/>
    <property type="match status" value="1"/>
</dbReference>
<dbReference type="InterPro" id="IPR051531">
    <property type="entry name" value="N-acetyltransferase"/>
</dbReference>
<keyword evidence="1" id="KW-0732">Signal</keyword>
<dbReference type="Proteomes" id="UP001462640">
    <property type="component" value="Unassembled WGS sequence"/>
</dbReference>
<evidence type="ECO:0000256" key="1">
    <source>
        <dbReference type="SAM" id="SignalP"/>
    </source>
</evidence>
<dbReference type="EMBL" id="JBDPZC010000004">
    <property type="protein sequence ID" value="MEO3713391.1"/>
    <property type="molecule type" value="Genomic_DNA"/>
</dbReference>
<keyword evidence="4" id="KW-1185">Reference proteome</keyword>
<organism evidence="3 4">
    <name type="scientific">Roseateles flavus</name>
    <dbReference type="NCBI Taxonomy" id="3149041"/>
    <lineage>
        <taxon>Bacteria</taxon>
        <taxon>Pseudomonadati</taxon>
        <taxon>Pseudomonadota</taxon>
        <taxon>Betaproteobacteria</taxon>
        <taxon>Burkholderiales</taxon>
        <taxon>Sphaerotilaceae</taxon>
        <taxon>Roseateles</taxon>
    </lineage>
</organism>
<proteinExistence type="predicted"/>
<dbReference type="SUPFAM" id="SSF55729">
    <property type="entry name" value="Acyl-CoA N-acyltransferases (Nat)"/>
    <property type="match status" value="1"/>
</dbReference>
<gene>
    <name evidence="3" type="ORF">ABDJ40_11515</name>
</gene>
<dbReference type="RefSeq" id="WP_347609789.1">
    <property type="nucleotide sequence ID" value="NZ_JBDPZC010000004.1"/>
</dbReference>
<evidence type="ECO:0000313" key="4">
    <source>
        <dbReference type="Proteomes" id="UP001462640"/>
    </source>
</evidence>
<dbReference type="Gene3D" id="3.40.630.30">
    <property type="match status" value="1"/>
</dbReference>
<dbReference type="PANTHER" id="PTHR43792">
    <property type="entry name" value="GNAT FAMILY, PUTATIVE (AFU_ORTHOLOGUE AFUA_3G00765)-RELATED-RELATED"/>
    <property type="match status" value="1"/>
</dbReference>
<dbReference type="PANTHER" id="PTHR43792:SF1">
    <property type="entry name" value="N-ACETYLTRANSFERASE DOMAIN-CONTAINING PROTEIN"/>
    <property type="match status" value="1"/>
</dbReference>